<proteinExistence type="predicted"/>
<dbReference type="InParanoid" id="A0A1X7TM35"/>
<accession>A0A1X7TM35</accession>
<sequence length="85" mass="9782">MKDLPIIIDLDSEVAQARDVSYYNPHCDEEQVCFRSLQFHRASRSRWLTIKGFIIKQSLVRINFTCVLAKPCLFVCVTYVSVAGK</sequence>
<dbReference type="AlphaFoldDB" id="A0A1X7TM35"/>
<reference evidence="1" key="1">
    <citation type="submission" date="2017-05" db="UniProtKB">
        <authorList>
            <consortium name="EnsemblMetazoa"/>
        </authorList>
    </citation>
    <scope>IDENTIFICATION</scope>
</reference>
<dbReference type="EnsemblMetazoa" id="Aqu2.1.15826_001">
    <property type="protein sequence ID" value="Aqu2.1.15826_001"/>
    <property type="gene ID" value="Aqu2.1.15826"/>
</dbReference>
<organism evidence="1">
    <name type="scientific">Amphimedon queenslandica</name>
    <name type="common">Sponge</name>
    <dbReference type="NCBI Taxonomy" id="400682"/>
    <lineage>
        <taxon>Eukaryota</taxon>
        <taxon>Metazoa</taxon>
        <taxon>Porifera</taxon>
        <taxon>Demospongiae</taxon>
        <taxon>Heteroscleromorpha</taxon>
        <taxon>Haplosclerida</taxon>
        <taxon>Niphatidae</taxon>
        <taxon>Amphimedon</taxon>
    </lineage>
</organism>
<name>A0A1X7TM35_AMPQE</name>
<evidence type="ECO:0000313" key="1">
    <source>
        <dbReference type="EnsemblMetazoa" id="Aqu2.1.15826_001"/>
    </source>
</evidence>
<protein>
    <submittedName>
        <fullName evidence="1">Uncharacterized protein</fullName>
    </submittedName>
</protein>